<reference evidence="1 2" key="1">
    <citation type="submission" date="2023-06" db="EMBL/GenBank/DDBJ databases">
        <title>Black Yeasts Isolated from many extreme environments.</title>
        <authorList>
            <person name="Coleine C."/>
            <person name="Stajich J.E."/>
            <person name="Selbmann L."/>
        </authorList>
    </citation>
    <scope>NUCLEOTIDE SEQUENCE [LARGE SCALE GENOMIC DNA]</scope>
    <source>
        <strain evidence="1 2">CCFEE 5887</strain>
    </source>
</reference>
<dbReference type="Proteomes" id="UP001345827">
    <property type="component" value="Unassembled WGS sequence"/>
</dbReference>
<keyword evidence="2" id="KW-1185">Reference proteome</keyword>
<organism evidence="1 2">
    <name type="scientific">Vermiconidia calcicola</name>
    <dbReference type="NCBI Taxonomy" id="1690605"/>
    <lineage>
        <taxon>Eukaryota</taxon>
        <taxon>Fungi</taxon>
        <taxon>Dikarya</taxon>
        <taxon>Ascomycota</taxon>
        <taxon>Pezizomycotina</taxon>
        <taxon>Dothideomycetes</taxon>
        <taxon>Dothideomycetidae</taxon>
        <taxon>Mycosphaerellales</taxon>
        <taxon>Extremaceae</taxon>
        <taxon>Vermiconidia</taxon>
    </lineage>
</organism>
<dbReference type="AlphaFoldDB" id="A0AAV9QJG6"/>
<gene>
    <name evidence="1" type="ORF">LTR25_001025</name>
</gene>
<sequence length="764" mass="87763">MGFASQPKHFNFIGSKSESHSLWRGTRDSNHEEWEAVLSDAFMHGIRTKDKLCYEADVGHQSDLGTRLIDKPPGRQNIEFWHILLRAQALMNGHEGIKAIWRAAMHRGKAVRFDDNDSRVNALWFTFLSAGSNDQPFLSKLCKTAIGHKFDRAALFAEVVGTCLEGDQPEKAAKIASWLLEPQVRIYRGREDLLSAFSAACLSKASTAMRAFCNVYDLLPNAHIYSEVTSGLWQQNRASDAFMMHSYLISRRDLPAKFEHLLPFVNHMAANDRQLNSFLAPLNAAGASFDAQAHRAWSRERSRVRGFSAESLNVVASNTLGVAPKKLSDEFVARGFATRSFSFDFAVNSLRIIGLIEVGPVAVRQMAITAPDNATLQARFTRLAELGIDTGSSIFVQVIKKLCHAGHWDMVQALVDSDMHHEVFEDADLQERLLTEYCRAGDWKQINRTLTILCKGNFDQEARLRSATMVVKAMLLLGNWPAAVHIARSLQERGGESITTVVPLAITNILRRTRVTELTRAEIIDQTALLIGMLQHLLASGAHFPIRYWRGPLRALGQSGRMKELESLVYWIAETYRVTGLYEQVHHTRLSYRESNLNALFNETFQKALMTWCFKPRRGLRAVSPEQCLRWTRILKRLRDSYGIQIREHFIRWTFIRGLRWIFGVGMYTKPEGWMRRYKIISLKRYWNMYDRMWDMRPGRIIDAYDRVDVVLRGGKRRTRSHGKRQRLLPFTDTKRTPTMNESMPEDIVMYRDMFHPSWEDYRK</sequence>
<comment type="caution">
    <text evidence="1">The sequence shown here is derived from an EMBL/GenBank/DDBJ whole genome shotgun (WGS) entry which is preliminary data.</text>
</comment>
<dbReference type="EMBL" id="JAXLQG010000002">
    <property type="protein sequence ID" value="KAK5543412.1"/>
    <property type="molecule type" value="Genomic_DNA"/>
</dbReference>
<evidence type="ECO:0000313" key="1">
    <source>
        <dbReference type="EMBL" id="KAK5543412.1"/>
    </source>
</evidence>
<evidence type="ECO:0000313" key="2">
    <source>
        <dbReference type="Proteomes" id="UP001345827"/>
    </source>
</evidence>
<protein>
    <submittedName>
        <fullName evidence="1">Uncharacterized protein</fullName>
    </submittedName>
</protein>
<proteinExistence type="predicted"/>
<name>A0AAV9QJG6_9PEZI</name>
<accession>A0AAV9QJG6</accession>